<name>A0A640S868_9ACTN</name>
<protein>
    <submittedName>
        <fullName evidence="1">Uncharacterized protein</fullName>
    </submittedName>
</protein>
<evidence type="ECO:0000313" key="1">
    <source>
        <dbReference type="EMBL" id="GFE06631.1"/>
    </source>
</evidence>
<dbReference type="AlphaFoldDB" id="A0A640S868"/>
<proteinExistence type="predicted"/>
<evidence type="ECO:0000313" key="2">
    <source>
        <dbReference type="Proteomes" id="UP000435837"/>
    </source>
</evidence>
<comment type="caution">
    <text evidence="1">The sequence shown here is derived from an EMBL/GenBank/DDBJ whole genome shotgun (WGS) entry which is preliminary data.</text>
</comment>
<organism evidence="1 2">
    <name type="scientific">Streptomyces caniferus</name>
    <dbReference type="NCBI Taxonomy" id="285557"/>
    <lineage>
        <taxon>Bacteria</taxon>
        <taxon>Bacillati</taxon>
        <taxon>Actinomycetota</taxon>
        <taxon>Actinomycetes</taxon>
        <taxon>Kitasatosporales</taxon>
        <taxon>Streptomycetaceae</taxon>
        <taxon>Streptomyces</taxon>
    </lineage>
</organism>
<reference evidence="1 2" key="1">
    <citation type="submission" date="2019-12" db="EMBL/GenBank/DDBJ databases">
        <title>Whole genome shotgun sequence of Streptomyces caniferus NBRC 15389.</title>
        <authorList>
            <person name="Ichikawa N."/>
            <person name="Kimura A."/>
            <person name="Kitahashi Y."/>
            <person name="Komaki H."/>
            <person name="Tamura T."/>
        </authorList>
    </citation>
    <scope>NUCLEOTIDE SEQUENCE [LARGE SCALE GENOMIC DNA]</scope>
    <source>
        <strain evidence="1 2">NBRC 15389</strain>
    </source>
</reference>
<accession>A0A640S868</accession>
<sequence length="76" mass="7791">MRHGPPAYGPAGSSACPFTQGASSVCAESPFDAPSAVPLSMVPSLVRAQEPAAKKHCTIMQLSGRDLHVGALTLET</sequence>
<gene>
    <name evidence="1" type="ORF">Scani_28990</name>
</gene>
<dbReference type="PROSITE" id="PS51257">
    <property type="entry name" value="PROKAR_LIPOPROTEIN"/>
    <property type="match status" value="1"/>
</dbReference>
<dbReference type="EMBL" id="BLIN01000003">
    <property type="protein sequence ID" value="GFE06631.1"/>
    <property type="molecule type" value="Genomic_DNA"/>
</dbReference>
<dbReference type="Proteomes" id="UP000435837">
    <property type="component" value="Unassembled WGS sequence"/>
</dbReference>